<keyword evidence="14" id="KW-0548">Nucleotidyltransferase</keyword>
<evidence type="ECO:0000259" key="13">
    <source>
        <dbReference type="SMART" id="SM00986"/>
    </source>
</evidence>
<feature type="region of interest" description="Disordered" evidence="12">
    <location>
        <begin position="32"/>
        <end position="105"/>
    </location>
</feature>
<dbReference type="CDD" id="cd10030">
    <property type="entry name" value="UDG-F4_TTUDGA_SPO1dp_like"/>
    <property type="match status" value="1"/>
</dbReference>
<evidence type="ECO:0000256" key="4">
    <source>
        <dbReference type="ARBA" id="ARBA00019403"/>
    </source>
</evidence>
<dbReference type="NCBIfam" id="TIGR00758">
    <property type="entry name" value="UDG_fam4"/>
    <property type="match status" value="1"/>
</dbReference>
<keyword evidence="14" id="KW-0808">Transferase</keyword>
<evidence type="ECO:0000256" key="5">
    <source>
        <dbReference type="ARBA" id="ARBA00022485"/>
    </source>
</evidence>
<comment type="similarity">
    <text evidence="2">Belongs to the uracil-DNA glycosylase (UDG) superfamily. Type 4 (UDGa) family.</text>
</comment>
<feature type="compositionally biased region" description="Basic and acidic residues" evidence="12">
    <location>
        <begin position="32"/>
        <end position="41"/>
    </location>
</feature>
<dbReference type="PANTHER" id="PTHR33693">
    <property type="entry name" value="TYPE-5 URACIL-DNA GLYCOSYLASE"/>
    <property type="match status" value="1"/>
</dbReference>
<dbReference type="PANTHER" id="PTHR33693:SF1">
    <property type="entry name" value="TYPE-4 URACIL-DNA GLYCOSYLASE"/>
    <property type="match status" value="1"/>
</dbReference>
<dbReference type="GO" id="GO:0051539">
    <property type="term" value="F:4 iron, 4 sulfur cluster binding"/>
    <property type="evidence" value="ECO:0007669"/>
    <property type="project" value="UniProtKB-KW"/>
</dbReference>
<evidence type="ECO:0000256" key="11">
    <source>
        <dbReference type="ARBA" id="ARBA00023204"/>
    </source>
</evidence>
<evidence type="ECO:0000256" key="9">
    <source>
        <dbReference type="ARBA" id="ARBA00023004"/>
    </source>
</evidence>
<name>A0A089QD75_9HYPH</name>
<keyword evidence="11" id="KW-0234">DNA repair</keyword>
<dbReference type="InterPro" id="IPR051536">
    <property type="entry name" value="UDG_Type-4/5"/>
</dbReference>
<dbReference type="GO" id="GO:0004844">
    <property type="term" value="F:uracil DNA N-glycosylase activity"/>
    <property type="evidence" value="ECO:0007669"/>
    <property type="project" value="UniProtKB-EC"/>
</dbReference>
<dbReference type="STRING" id="693986.MOC_4779"/>
<sequence length="296" mass="32115">MLLSMPSPNDAQADLIAYLDFHVEAGADAVLDERPHDRFSEADGPAPTLRAPRRAPDPPVGQTAGPTAGSLVPPPGSPPPAAPSRTFGRAASAQPDEAASDARARARQAKTLDELERILADFDACPLRFTAKNLVFADGNPEARVMFLGEAPGADEDRIGKPFMGRSGQLLDKMMKAIGLDRTSAYVANIVPWRPPGNRNPTPQEVAVCRPFVERQIELVDPDLIVCLGAPATQTLTGTKDGILRTRGRLFPYKLPNREVKLLATLHPAFLLRQPVQKRLAWRDFRSLRALLDGKA</sequence>
<feature type="domain" description="Uracil-DNA glycosylase-like" evidence="13">
    <location>
        <begin position="136"/>
        <end position="286"/>
    </location>
</feature>
<evidence type="ECO:0000256" key="3">
    <source>
        <dbReference type="ARBA" id="ARBA00012030"/>
    </source>
</evidence>
<dbReference type="GO" id="GO:0006281">
    <property type="term" value="P:DNA repair"/>
    <property type="evidence" value="ECO:0007669"/>
    <property type="project" value="UniProtKB-KW"/>
</dbReference>
<evidence type="ECO:0000256" key="6">
    <source>
        <dbReference type="ARBA" id="ARBA00022723"/>
    </source>
</evidence>
<dbReference type="SMART" id="SM00987">
    <property type="entry name" value="UreE_C"/>
    <property type="match status" value="1"/>
</dbReference>
<dbReference type="Gene3D" id="3.40.470.10">
    <property type="entry name" value="Uracil-DNA glycosylase-like domain"/>
    <property type="match status" value="1"/>
</dbReference>
<dbReference type="RefSeq" id="WP_100794022.1">
    <property type="nucleotide sequence ID" value="NZ_CP003811.1"/>
</dbReference>
<dbReference type="EC" id="3.2.2.27" evidence="3"/>
<evidence type="ECO:0000313" key="15">
    <source>
        <dbReference type="Proteomes" id="UP000029492"/>
    </source>
</evidence>
<dbReference type="GO" id="GO:0046872">
    <property type="term" value="F:metal ion binding"/>
    <property type="evidence" value="ECO:0007669"/>
    <property type="project" value="UniProtKB-KW"/>
</dbReference>
<dbReference type="KEGG" id="mor:MOC_4779"/>
<feature type="compositionally biased region" description="Pro residues" evidence="12">
    <location>
        <begin position="72"/>
        <end position="82"/>
    </location>
</feature>
<evidence type="ECO:0000256" key="2">
    <source>
        <dbReference type="ARBA" id="ARBA00006521"/>
    </source>
</evidence>
<evidence type="ECO:0000256" key="10">
    <source>
        <dbReference type="ARBA" id="ARBA00023014"/>
    </source>
</evidence>
<dbReference type="InterPro" id="IPR036895">
    <property type="entry name" value="Uracil-DNA_glycosylase-like_sf"/>
</dbReference>
<keyword evidence="6" id="KW-0479">Metal-binding</keyword>
<dbReference type="AlphaFoldDB" id="A0A089QD75"/>
<dbReference type="EMBL" id="CP003811">
    <property type="protein sequence ID" value="AIQ92534.1"/>
    <property type="molecule type" value="Genomic_DNA"/>
</dbReference>
<organism evidence="14 15">
    <name type="scientific">Methylobacterium oryzae CBMB20</name>
    <dbReference type="NCBI Taxonomy" id="693986"/>
    <lineage>
        <taxon>Bacteria</taxon>
        <taxon>Pseudomonadati</taxon>
        <taxon>Pseudomonadota</taxon>
        <taxon>Alphaproteobacteria</taxon>
        <taxon>Hyphomicrobiales</taxon>
        <taxon>Methylobacteriaceae</taxon>
        <taxon>Methylobacterium</taxon>
    </lineage>
</organism>
<keyword evidence="10" id="KW-0411">Iron-sulfur</keyword>
<dbReference type="eggNOG" id="COG1573">
    <property type="taxonomic scope" value="Bacteria"/>
</dbReference>
<dbReference type="SMART" id="SM00986">
    <property type="entry name" value="UDG"/>
    <property type="match status" value="1"/>
</dbReference>
<gene>
    <name evidence="14" type="ORF">MOC_4779</name>
</gene>
<accession>A0A089QD75</accession>
<evidence type="ECO:0000256" key="12">
    <source>
        <dbReference type="SAM" id="MobiDB-lite"/>
    </source>
</evidence>
<dbReference type="Proteomes" id="UP000029492">
    <property type="component" value="Chromosome"/>
</dbReference>
<dbReference type="SUPFAM" id="SSF52141">
    <property type="entry name" value="Uracil-DNA glycosylase-like"/>
    <property type="match status" value="1"/>
</dbReference>
<evidence type="ECO:0000313" key="14">
    <source>
        <dbReference type="EMBL" id="AIQ92534.1"/>
    </source>
</evidence>
<dbReference type="GO" id="GO:0016779">
    <property type="term" value="F:nucleotidyltransferase activity"/>
    <property type="evidence" value="ECO:0007669"/>
    <property type="project" value="UniProtKB-KW"/>
</dbReference>
<evidence type="ECO:0000256" key="7">
    <source>
        <dbReference type="ARBA" id="ARBA00022763"/>
    </source>
</evidence>
<keyword evidence="8" id="KW-0378">Hydrolase</keyword>
<evidence type="ECO:0000256" key="1">
    <source>
        <dbReference type="ARBA" id="ARBA00001400"/>
    </source>
</evidence>
<keyword evidence="15" id="KW-1185">Reference proteome</keyword>
<keyword evidence="5" id="KW-0004">4Fe-4S</keyword>
<comment type="catalytic activity">
    <reaction evidence="1">
        <text>Hydrolyzes single-stranded DNA or mismatched double-stranded DNA and polynucleotides, releasing free uracil.</text>
        <dbReference type="EC" id="3.2.2.27"/>
    </reaction>
</comment>
<keyword evidence="9" id="KW-0408">Iron</keyword>
<protein>
    <recommendedName>
        <fullName evidence="4">Type-4 uracil-DNA glycosylase</fullName>
        <ecNumber evidence="3">3.2.2.27</ecNumber>
    </recommendedName>
</protein>
<keyword evidence="7" id="KW-0227">DNA damage</keyword>
<dbReference type="HOGENOM" id="CLU_044815_1_0_5"/>
<dbReference type="InterPro" id="IPR005122">
    <property type="entry name" value="Uracil-DNA_glycosylase-like"/>
</dbReference>
<proteinExistence type="inferred from homology"/>
<dbReference type="InterPro" id="IPR005273">
    <property type="entry name" value="Ura-DNA_glyco_family4"/>
</dbReference>
<dbReference type="Pfam" id="PF03167">
    <property type="entry name" value="UDG"/>
    <property type="match status" value="1"/>
</dbReference>
<reference evidence="14 15" key="1">
    <citation type="journal article" date="2014" name="PLoS ONE">
        <title>Genome Information of Methylobacterium oryzae, a Plant-Probiotic Methylotroph in the Phyllosphere.</title>
        <authorList>
            <person name="Kwak M.J."/>
            <person name="Jeong H."/>
            <person name="Madhaiyan M."/>
            <person name="Lee Y."/>
            <person name="Sa T.M."/>
            <person name="Oh T.K."/>
            <person name="Kim J.F."/>
        </authorList>
    </citation>
    <scope>NUCLEOTIDE SEQUENCE [LARGE SCALE GENOMIC DNA]</scope>
    <source>
        <strain evidence="14 15">CBMB20</strain>
    </source>
</reference>
<evidence type="ECO:0000256" key="8">
    <source>
        <dbReference type="ARBA" id="ARBA00022801"/>
    </source>
</evidence>